<organism evidence="1 2">
    <name type="scientific">Caerostris extrusa</name>
    <name type="common">Bark spider</name>
    <name type="synonym">Caerostris bankana</name>
    <dbReference type="NCBI Taxonomy" id="172846"/>
    <lineage>
        <taxon>Eukaryota</taxon>
        <taxon>Metazoa</taxon>
        <taxon>Ecdysozoa</taxon>
        <taxon>Arthropoda</taxon>
        <taxon>Chelicerata</taxon>
        <taxon>Arachnida</taxon>
        <taxon>Araneae</taxon>
        <taxon>Araneomorphae</taxon>
        <taxon>Entelegynae</taxon>
        <taxon>Araneoidea</taxon>
        <taxon>Araneidae</taxon>
        <taxon>Caerostris</taxon>
    </lineage>
</organism>
<comment type="caution">
    <text evidence="1">The sequence shown here is derived from an EMBL/GenBank/DDBJ whole genome shotgun (WGS) entry which is preliminary data.</text>
</comment>
<gene>
    <name evidence="1" type="ORF">CEXT_271601</name>
</gene>
<dbReference type="Proteomes" id="UP001054945">
    <property type="component" value="Unassembled WGS sequence"/>
</dbReference>
<name>A0AAV4MXP5_CAEEX</name>
<evidence type="ECO:0000313" key="1">
    <source>
        <dbReference type="EMBL" id="GIX76654.1"/>
    </source>
</evidence>
<reference evidence="1 2" key="1">
    <citation type="submission" date="2021-06" db="EMBL/GenBank/DDBJ databases">
        <title>Caerostris extrusa draft genome.</title>
        <authorList>
            <person name="Kono N."/>
            <person name="Arakawa K."/>
        </authorList>
    </citation>
    <scope>NUCLEOTIDE SEQUENCE [LARGE SCALE GENOMIC DNA]</scope>
</reference>
<proteinExistence type="predicted"/>
<dbReference type="AlphaFoldDB" id="A0AAV4MXP5"/>
<accession>A0AAV4MXP5</accession>
<dbReference type="EMBL" id="BPLR01002685">
    <property type="protein sequence ID" value="GIX76654.1"/>
    <property type="molecule type" value="Genomic_DNA"/>
</dbReference>
<keyword evidence="2" id="KW-1185">Reference proteome</keyword>
<protein>
    <submittedName>
        <fullName evidence="1">Uncharacterized protein</fullName>
    </submittedName>
</protein>
<sequence>MATKFYTPNEYCVNNRCNILKAADIMKVVIFDIMIGEKGRAPSKGVYGVAKAECGPLITVVITTPRACAVLALQRVTDRADRPFAKDALNSSG</sequence>
<evidence type="ECO:0000313" key="2">
    <source>
        <dbReference type="Proteomes" id="UP001054945"/>
    </source>
</evidence>